<evidence type="ECO:0000313" key="3">
    <source>
        <dbReference type="Proteomes" id="UP000261288"/>
    </source>
</evidence>
<protein>
    <submittedName>
        <fullName evidence="2">Uncharacterized protein</fullName>
    </submittedName>
</protein>
<organism evidence="2 3">
    <name type="scientific">Bifidobacterium longum</name>
    <dbReference type="NCBI Taxonomy" id="216816"/>
    <lineage>
        <taxon>Bacteria</taxon>
        <taxon>Bacillati</taxon>
        <taxon>Actinomycetota</taxon>
        <taxon>Actinomycetes</taxon>
        <taxon>Bifidobacteriales</taxon>
        <taxon>Bifidobacteriaceae</taxon>
        <taxon>Bifidobacterium</taxon>
    </lineage>
</organism>
<comment type="caution">
    <text evidence="2">The sequence shown here is derived from an EMBL/GenBank/DDBJ whole genome shotgun (WGS) entry which is preliminary data.</text>
</comment>
<reference evidence="2 3" key="1">
    <citation type="submission" date="2018-08" db="EMBL/GenBank/DDBJ databases">
        <title>A genome reference for cultivated species of the human gut microbiota.</title>
        <authorList>
            <person name="Zou Y."/>
            <person name="Xue W."/>
            <person name="Luo G."/>
        </authorList>
    </citation>
    <scope>NUCLEOTIDE SEQUENCE [LARGE SCALE GENOMIC DNA]</scope>
    <source>
        <strain evidence="2 3">TF06-45A</strain>
    </source>
</reference>
<accession>A0A3E4S3T1</accession>
<dbReference type="Proteomes" id="UP000261288">
    <property type="component" value="Unassembled WGS sequence"/>
</dbReference>
<proteinExistence type="predicted"/>
<evidence type="ECO:0000256" key="1">
    <source>
        <dbReference type="SAM" id="MobiDB-lite"/>
    </source>
</evidence>
<gene>
    <name evidence="2" type="ORF">DXC63_10125</name>
</gene>
<sequence length="153" mass="17400">MMAENTKNTTDNAKMPETWDELKEQPLFAGLPDMAKPQELNVAQSAEFSVTWQRISERNGKLGDMGLFGDDEADKPKKKPKYDESEAVILMAEIVQYADMFYREIAADEKQWDEFTRGRTLENLYVLLVSLTTFYSVALGKSSASKTRLENAE</sequence>
<feature type="region of interest" description="Disordered" evidence="1">
    <location>
        <begin position="63"/>
        <end position="82"/>
    </location>
</feature>
<dbReference type="EMBL" id="QSRZ01000010">
    <property type="protein sequence ID" value="RGL46498.1"/>
    <property type="molecule type" value="Genomic_DNA"/>
</dbReference>
<name>A0A3E4S3T1_BIFLN</name>
<evidence type="ECO:0000313" key="2">
    <source>
        <dbReference type="EMBL" id="RGL46498.1"/>
    </source>
</evidence>
<dbReference type="AlphaFoldDB" id="A0A3E4S3T1"/>